<evidence type="ECO:0000256" key="4">
    <source>
        <dbReference type="SAM" id="SignalP"/>
    </source>
</evidence>
<dbReference type="PANTHER" id="PTHR12815:SF42">
    <property type="entry name" value="BACTERIAL SURFACE ANTIGEN (D15) DOMAIN-CONTAINING PROTEIN"/>
    <property type="match status" value="1"/>
</dbReference>
<evidence type="ECO:0000256" key="2">
    <source>
        <dbReference type="ARBA" id="ARBA00022452"/>
    </source>
</evidence>
<keyword evidence="8" id="KW-1185">Reference proteome</keyword>
<dbReference type="Gene3D" id="2.40.160.50">
    <property type="entry name" value="membrane protein fhac: a member of the omp85/tpsb transporter family"/>
    <property type="match status" value="1"/>
</dbReference>
<dbReference type="GO" id="GO:0019867">
    <property type="term" value="C:outer membrane"/>
    <property type="evidence" value="ECO:0007669"/>
    <property type="project" value="InterPro"/>
</dbReference>
<dbReference type="InterPro" id="IPR000184">
    <property type="entry name" value="Bac_surfAg_D15"/>
</dbReference>
<accession>A0A318UFT1</accession>
<comment type="subcellular location">
    <subcellularLocation>
        <location evidence="1">Membrane</location>
    </subcellularLocation>
</comment>
<evidence type="ECO:0000313" key="8">
    <source>
        <dbReference type="Proteomes" id="UP000247727"/>
    </source>
</evidence>
<dbReference type="EMBL" id="QJTK01000002">
    <property type="protein sequence ID" value="PYF11917.1"/>
    <property type="molecule type" value="Genomic_DNA"/>
</dbReference>
<sequence length="598" mass="63398">MSLRLSASVFVLVAACASVASAETQFQLQLSAPDPALAKTLEQASLSRSTASNKESDAQGLFGAARADYARLVSALYDEGRYGGSVSILIDGREAAGIAPMDAPERIDRIEITVDPGPVFRFSQAAIGPLDPATKLPATFRLSEVARSSVIIEAAGNGVSAWRDAGHAKASVARQSISADHRKQELAADIALDPGPLTWFGTLHMTGNERLRNARLAKIAGYPTGEVFSPAALEEVRNRLRRTGIFSAVTLTEAETLRDGKLLDGELTVVEAKLRRLGFGAEVSTSDGATISGYWLHRNLMGGGEKLRLDAEVSGIGMNSGGTDYSFGARLDRPATFSPDTAAYLKTEIARAHEDDYTLSGYGLSFGLSHIFNAKLSAEAGIGYEWAKIEDDAGELIYRQMTFPMSATWENRNVPTDPTRGTYAKIDLMPFYGLGTTGSGARLQGDLRAYRGFGANDRFVLAGRAQIGGVFGSDLAETPRDYLFYSGGGGTVRGQPYQALGVTELEGGTLHTGGTRFVGLSAELRAGVTEKIGVVAFYDAGYISASDFFGRGGDWHSGAGLGVRYKTPIGPIRLDIAAPVDGDTGDGPQLYLGIGQAF</sequence>
<dbReference type="InterPro" id="IPR010827">
    <property type="entry name" value="BamA/TamA_POTRA"/>
</dbReference>
<keyword evidence="4" id="KW-0732">Signal</keyword>
<feature type="chain" id="PRO_5016419532" evidence="4">
    <location>
        <begin position="23"/>
        <end position="598"/>
    </location>
</feature>
<evidence type="ECO:0000259" key="6">
    <source>
        <dbReference type="Pfam" id="PF07244"/>
    </source>
</evidence>
<feature type="domain" description="POTRA" evidence="6">
    <location>
        <begin position="204"/>
        <end position="250"/>
    </location>
</feature>
<evidence type="ECO:0000259" key="5">
    <source>
        <dbReference type="Pfam" id="PF01103"/>
    </source>
</evidence>
<dbReference type="Pfam" id="PF07244">
    <property type="entry name" value="POTRA"/>
    <property type="match status" value="1"/>
</dbReference>
<dbReference type="PANTHER" id="PTHR12815">
    <property type="entry name" value="SORTING AND ASSEMBLY MACHINERY SAMM50 PROTEIN FAMILY MEMBER"/>
    <property type="match status" value="1"/>
</dbReference>
<dbReference type="Proteomes" id="UP000247727">
    <property type="component" value="Unassembled WGS sequence"/>
</dbReference>
<evidence type="ECO:0000313" key="7">
    <source>
        <dbReference type="EMBL" id="PYF11917.1"/>
    </source>
</evidence>
<organism evidence="7 8">
    <name type="scientific">Rhodobacter viridis</name>
    <dbReference type="NCBI Taxonomy" id="1054202"/>
    <lineage>
        <taxon>Bacteria</taxon>
        <taxon>Pseudomonadati</taxon>
        <taxon>Pseudomonadota</taxon>
        <taxon>Alphaproteobacteria</taxon>
        <taxon>Rhodobacterales</taxon>
        <taxon>Rhodobacter group</taxon>
        <taxon>Rhodobacter</taxon>
    </lineage>
</organism>
<name>A0A318UFT1_9RHOB</name>
<evidence type="ECO:0000256" key="3">
    <source>
        <dbReference type="ARBA" id="ARBA00023136"/>
    </source>
</evidence>
<comment type="caution">
    <text evidence="7">The sequence shown here is derived from an EMBL/GenBank/DDBJ whole genome shotgun (WGS) entry which is preliminary data.</text>
</comment>
<dbReference type="Gene3D" id="3.10.20.310">
    <property type="entry name" value="membrane protein fhac"/>
    <property type="match status" value="1"/>
</dbReference>
<reference evidence="7 8" key="1">
    <citation type="submission" date="2018-06" db="EMBL/GenBank/DDBJ databases">
        <title>Genomic Encyclopedia of Type Strains, Phase III (KMG-III): the genomes of soil and plant-associated and newly described type strains.</title>
        <authorList>
            <person name="Whitman W."/>
        </authorList>
    </citation>
    <scope>NUCLEOTIDE SEQUENCE [LARGE SCALE GENOMIC DNA]</scope>
    <source>
        <strain evidence="7 8">JA737</strain>
    </source>
</reference>
<keyword evidence="3" id="KW-0472">Membrane</keyword>
<feature type="signal peptide" evidence="4">
    <location>
        <begin position="1"/>
        <end position="22"/>
    </location>
</feature>
<gene>
    <name evidence="7" type="ORF">C8J30_102231</name>
</gene>
<evidence type="ECO:0000256" key="1">
    <source>
        <dbReference type="ARBA" id="ARBA00004370"/>
    </source>
</evidence>
<proteinExistence type="predicted"/>
<dbReference type="InterPro" id="IPR039910">
    <property type="entry name" value="D15-like"/>
</dbReference>
<keyword evidence="2" id="KW-1134">Transmembrane beta strand</keyword>
<protein>
    <submittedName>
        <fullName evidence="7">Autotransporter secretion outer membrane protein TamA</fullName>
    </submittedName>
</protein>
<dbReference type="PROSITE" id="PS51257">
    <property type="entry name" value="PROKAR_LIPOPROTEIN"/>
    <property type="match status" value="1"/>
</dbReference>
<dbReference type="Pfam" id="PF01103">
    <property type="entry name" value="Omp85"/>
    <property type="match status" value="1"/>
</dbReference>
<keyword evidence="2" id="KW-0812">Transmembrane</keyword>
<feature type="domain" description="Bacterial surface antigen (D15)" evidence="5">
    <location>
        <begin position="299"/>
        <end position="598"/>
    </location>
</feature>
<dbReference type="AlphaFoldDB" id="A0A318UFT1"/>